<dbReference type="EMBL" id="CP025491">
    <property type="protein sequence ID" value="AUH71608.1"/>
    <property type="molecule type" value="Genomic_DNA"/>
</dbReference>
<keyword evidence="2" id="KW-1185">Reference proteome</keyword>
<dbReference type="KEGG" id="lsh:CAB17_05670"/>
<dbReference type="AlphaFoldDB" id="A0A2H5FJ78"/>
<dbReference type="Proteomes" id="UP000234343">
    <property type="component" value="Chromosome"/>
</dbReference>
<evidence type="ECO:0000313" key="2">
    <source>
        <dbReference type="Proteomes" id="UP000234343"/>
    </source>
</evidence>
<reference evidence="1 2" key="1">
    <citation type="submission" date="2017-12" db="EMBL/GenBank/DDBJ databases">
        <title>Legionella sainthelensi LA01-117, whole genome sequence of a clinical isolate from New Zealand.</title>
        <authorList>
            <person name="Cree S.L."/>
            <person name="Slow S."/>
            <person name="Kennedy M.A."/>
            <person name="Murdoch D.R."/>
            <person name="Biggs P.J."/>
            <person name="Anderson T."/>
        </authorList>
    </citation>
    <scope>NUCLEOTIDE SEQUENCE [LARGE SCALE GENOMIC DNA]</scope>
    <source>
        <strain evidence="1 2">LA01-117</strain>
    </source>
</reference>
<organism evidence="1 2">
    <name type="scientific">Legionella sainthelensi</name>
    <dbReference type="NCBI Taxonomy" id="28087"/>
    <lineage>
        <taxon>Bacteria</taxon>
        <taxon>Pseudomonadati</taxon>
        <taxon>Pseudomonadota</taxon>
        <taxon>Gammaproteobacteria</taxon>
        <taxon>Legionellales</taxon>
        <taxon>Legionellaceae</taxon>
        <taxon>Legionella</taxon>
    </lineage>
</organism>
<sequence>MHKKNKETQTPEANKTWWTLANKGAHTLNSRILQKLFLKFFRSSDTTCIRVPSGMGAAPKGTSWIKQALFL</sequence>
<evidence type="ECO:0000313" key="1">
    <source>
        <dbReference type="EMBL" id="AUH71608.1"/>
    </source>
</evidence>
<proteinExistence type="predicted"/>
<accession>A0A2H5FJ78</accession>
<protein>
    <submittedName>
        <fullName evidence="1">Uncharacterized protein</fullName>
    </submittedName>
</protein>
<name>A0A2H5FJ78_9GAMM</name>
<gene>
    <name evidence="1" type="ORF">CAB17_05670</name>
</gene>